<dbReference type="GO" id="GO:0038202">
    <property type="term" value="P:TORC1 signaling"/>
    <property type="evidence" value="ECO:0007669"/>
    <property type="project" value="TreeGrafter"/>
</dbReference>
<dbReference type="InterPro" id="IPR001680">
    <property type="entry name" value="WD40_rpt"/>
</dbReference>
<dbReference type="SMART" id="SM00320">
    <property type="entry name" value="WD40"/>
    <property type="match status" value="2"/>
</dbReference>
<sequence>EWEQETGMLIASGDVRIIRIWDTQKELKIQDIPTGADSSVTSLSCDSSGRSLIIAGCGDGTVRLFDRRLAAPECRVMTLQEHSSMVCKVHLQKGSEGKIISACTGGDIKFWDPRFTESVKEFPAQSNLTAMEAHCRADVIAW</sequence>
<keyword evidence="2" id="KW-1185">Reference proteome</keyword>
<dbReference type="PANTHER" id="PTHR12848">
    <property type="entry name" value="REGULATORY-ASSOCIATED PROTEIN OF MTOR"/>
    <property type="match status" value="1"/>
</dbReference>
<evidence type="ECO:0000313" key="2">
    <source>
        <dbReference type="Proteomes" id="UP000030746"/>
    </source>
</evidence>
<protein>
    <submittedName>
        <fullName evidence="1">Uncharacterized protein</fullName>
    </submittedName>
</protein>
<dbReference type="InterPro" id="IPR036322">
    <property type="entry name" value="WD40_repeat_dom_sf"/>
</dbReference>
<dbReference type="KEGG" id="lgi:LOTGIDRAFT_147897"/>
<dbReference type="STRING" id="225164.V4A3M6"/>
<dbReference type="Pfam" id="PF00400">
    <property type="entry name" value="WD40"/>
    <property type="match status" value="1"/>
</dbReference>
<dbReference type="CTD" id="20235314"/>
<evidence type="ECO:0000313" key="1">
    <source>
        <dbReference type="EMBL" id="ESO89570.1"/>
    </source>
</evidence>
<dbReference type="AlphaFoldDB" id="V4A3M6"/>
<dbReference type="Proteomes" id="UP000030746">
    <property type="component" value="Unassembled WGS sequence"/>
</dbReference>
<organism evidence="1 2">
    <name type="scientific">Lottia gigantea</name>
    <name type="common">Giant owl limpet</name>
    <dbReference type="NCBI Taxonomy" id="225164"/>
    <lineage>
        <taxon>Eukaryota</taxon>
        <taxon>Metazoa</taxon>
        <taxon>Spiralia</taxon>
        <taxon>Lophotrochozoa</taxon>
        <taxon>Mollusca</taxon>
        <taxon>Gastropoda</taxon>
        <taxon>Patellogastropoda</taxon>
        <taxon>Lottioidea</taxon>
        <taxon>Lottiidae</taxon>
        <taxon>Lottia</taxon>
    </lineage>
</organism>
<dbReference type="InterPro" id="IPR004083">
    <property type="entry name" value="Raptor"/>
</dbReference>
<dbReference type="InterPro" id="IPR015943">
    <property type="entry name" value="WD40/YVTN_repeat-like_dom_sf"/>
</dbReference>
<reference evidence="1 2" key="1">
    <citation type="journal article" date="2013" name="Nature">
        <title>Insights into bilaterian evolution from three spiralian genomes.</title>
        <authorList>
            <person name="Simakov O."/>
            <person name="Marletaz F."/>
            <person name="Cho S.J."/>
            <person name="Edsinger-Gonzales E."/>
            <person name="Havlak P."/>
            <person name="Hellsten U."/>
            <person name="Kuo D.H."/>
            <person name="Larsson T."/>
            <person name="Lv J."/>
            <person name="Arendt D."/>
            <person name="Savage R."/>
            <person name="Osoegawa K."/>
            <person name="de Jong P."/>
            <person name="Grimwood J."/>
            <person name="Chapman J.A."/>
            <person name="Shapiro H."/>
            <person name="Aerts A."/>
            <person name="Otillar R.P."/>
            <person name="Terry A.Y."/>
            <person name="Boore J.L."/>
            <person name="Grigoriev I.V."/>
            <person name="Lindberg D.R."/>
            <person name="Seaver E.C."/>
            <person name="Weisblat D.A."/>
            <person name="Putnam N.H."/>
            <person name="Rokhsar D.S."/>
        </authorList>
    </citation>
    <scope>NUCLEOTIDE SEQUENCE [LARGE SCALE GENOMIC DNA]</scope>
</reference>
<dbReference type="Gene3D" id="2.130.10.10">
    <property type="entry name" value="YVTN repeat-like/Quinoprotein amine dehydrogenase"/>
    <property type="match status" value="1"/>
</dbReference>
<dbReference type="SUPFAM" id="SSF50978">
    <property type="entry name" value="WD40 repeat-like"/>
    <property type="match status" value="1"/>
</dbReference>
<dbReference type="GO" id="GO:0071230">
    <property type="term" value="P:cellular response to amino acid stimulus"/>
    <property type="evidence" value="ECO:0007669"/>
    <property type="project" value="TreeGrafter"/>
</dbReference>
<dbReference type="PANTHER" id="PTHR12848:SF16">
    <property type="entry name" value="REGULATORY-ASSOCIATED PROTEIN OF MTOR"/>
    <property type="match status" value="1"/>
</dbReference>
<dbReference type="HOGENOM" id="CLU_1820616_0_0_1"/>
<dbReference type="GO" id="GO:0031931">
    <property type="term" value="C:TORC1 complex"/>
    <property type="evidence" value="ECO:0007669"/>
    <property type="project" value="InterPro"/>
</dbReference>
<dbReference type="OrthoDB" id="10262360at2759"/>
<dbReference type="EMBL" id="KB202572">
    <property type="protein sequence ID" value="ESO89570.1"/>
    <property type="molecule type" value="Genomic_DNA"/>
</dbReference>
<feature type="non-terminal residue" evidence="1">
    <location>
        <position position="1"/>
    </location>
</feature>
<dbReference type="GO" id="GO:0030307">
    <property type="term" value="P:positive regulation of cell growth"/>
    <property type="evidence" value="ECO:0007669"/>
    <property type="project" value="TreeGrafter"/>
</dbReference>
<dbReference type="GeneID" id="20235314"/>
<dbReference type="GO" id="GO:0010506">
    <property type="term" value="P:regulation of autophagy"/>
    <property type="evidence" value="ECO:0007669"/>
    <property type="project" value="TreeGrafter"/>
</dbReference>
<proteinExistence type="predicted"/>
<gene>
    <name evidence="1" type="ORF">LOTGIDRAFT_147897</name>
</gene>
<name>V4A3M6_LOTGI</name>
<dbReference type="GO" id="GO:0009267">
    <property type="term" value="P:cellular response to starvation"/>
    <property type="evidence" value="ECO:0007669"/>
    <property type="project" value="TreeGrafter"/>
</dbReference>
<dbReference type="RefSeq" id="XP_009059742.1">
    <property type="nucleotide sequence ID" value="XM_009061494.1"/>
</dbReference>
<dbReference type="GO" id="GO:0030674">
    <property type="term" value="F:protein-macromolecule adaptor activity"/>
    <property type="evidence" value="ECO:0007669"/>
    <property type="project" value="TreeGrafter"/>
</dbReference>
<accession>V4A3M6</accession>
<dbReference type="GO" id="GO:0005737">
    <property type="term" value="C:cytoplasm"/>
    <property type="evidence" value="ECO:0007669"/>
    <property type="project" value="TreeGrafter"/>
</dbReference>